<accession>A0A2N5AFB2</accession>
<dbReference type="Proteomes" id="UP000234473">
    <property type="component" value="Unassembled WGS sequence"/>
</dbReference>
<proteinExistence type="predicted"/>
<keyword evidence="1" id="KW-0472">Membrane</keyword>
<gene>
    <name evidence="2" type="ORF">CWM98_15050</name>
</gene>
<comment type="caution">
    <text evidence="2">The sequence shown here is derived from an EMBL/GenBank/DDBJ whole genome shotgun (WGS) entry which is preliminary data.</text>
</comment>
<dbReference type="EMBL" id="PICB01000746">
    <property type="protein sequence ID" value="PLP44683.1"/>
    <property type="molecule type" value="Genomic_DNA"/>
</dbReference>
<feature type="transmembrane region" description="Helical" evidence="1">
    <location>
        <begin position="28"/>
        <end position="47"/>
    </location>
</feature>
<feature type="non-terminal residue" evidence="2">
    <location>
        <position position="48"/>
    </location>
</feature>
<reference evidence="2 3" key="1">
    <citation type="submission" date="2017-11" db="EMBL/GenBank/DDBJ databases">
        <authorList>
            <person name="Han C.G."/>
        </authorList>
    </citation>
    <scope>NUCLEOTIDE SEQUENCE [LARGE SCALE GENOMIC DNA]</scope>
    <source>
        <strain evidence="2 3">A5</strain>
    </source>
</reference>
<name>A0A2N5AFB2_KLEVA</name>
<organism evidence="2 3">
    <name type="scientific">Klebsiella variicola</name>
    <dbReference type="NCBI Taxonomy" id="244366"/>
    <lineage>
        <taxon>Bacteria</taxon>
        <taxon>Pseudomonadati</taxon>
        <taxon>Pseudomonadota</taxon>
        <taxon>Gammaproteobacteria</taxon>
        <taxon>Enterobacterales</taxon>
        <taxon>Enterobacteriaceae</taxon>
        <taxon>Klebsiella/Raoultella group</taxon>
        <taxon>Klebsiella</taxon>
        <taxon>Klebsiella pneumoniae complex</taxon>
    </lineage>
</organism>
<evidence type="ECO:0000313" key="3">
    <source>
        <dbReference type="Proteomes" id="UP000234473"/>
    </source>
</evidence>
<keyword evidence="1" id="KW-1133">Transmembrane helix</keyword>
<keyword evidence="1" id="KW-0812">Transmembrane</keyword>
<sequence>MNALETLNQSVFFALNAQPGAAEGLLSLARFCASGIVFMMPAIALGLW</sequence>
<reference evidence="2 3" key="2">
    <citation type="submission" date="2018-01" db="EMBL/GenBank/DDBJ databases">
        <title>Genomic study of Klebsiella pneumoniae.</title>
        <authorList>
            <person name="Yang Y."/>
            <person name="Bicalho R."/>
        </authorList>
    </citation>
    <scope>NUCLEOTIDE SEQUENCE [LARGE SCALE GENOMIC DNA]</scope>
    <source>
        <strain evidence="2 3">A5</strain>
    </source>
</reference>
<evidence type="ECO:0000256" key="1">
    <source>
        <dbReference type="SAM" id="Phobius"/>
    </source>
</evidence>
<dbReference type="AlphaFoldDB" id="A0A2N5AFB2"/>
<evidence type="ECO:0000313" key="2">
    <source>
        <dbReference type="EMBL" id="PLP44683.1"/>
    </source>
</evidence>
<protein>
    <submittedName>
        <fullName evidence="2">Undecaprenyl-diphosphatase</fullName>
    </submittedName>
</protein>